<organism evidence="1 2">
    <name type="scientific">Parvimonas micra</name>
    <dbReference type="NCBI Taxonomy" id="33033"/>
    <lineage>
        <taxon>Bacteria</taxon>
        <taxon>Bacillati</taxon>
        <taxon>Bacillota</taxon>
        <taxon>Tissierellia</taxon>
        <taxon>Tissierellales</taxon>
        <taxon>Peptoniphilaceae</taxon>
        <taxon>Parvimonas</taxon>
    </lineage>
</organism>
<dbReference type="AlphaFoldDB" id="A0A9X3H9X6"/>
<dbReference type="RefSeq" id="WP_269720403.1">
    <property type="nucleotide sequence ID" value="NZ_CP101408.1"/>
</dbReference>
<dbReference type="EMBL" id="JANDZV010000001">
    <property type="protein sequence ID" value="MCZ7407006.1"/>
    <property type="molecule type" value="Genomic_DNA"/>
</dbReference>
<evidence type="ECO:0000313" key="2">
    <source>
        <dbReference type="Proteomes" id="UP001141458"/>
    </source>
</evidence>
<protein>
    <submittedName>
        <fullName evidence="1">Uncharacterized protein</fullName>
    </submittedName>
</protein>
<reference evidence="1" key="1">
    <citation type="submission" date="2022-07" db="EMBL/GenBank/DDBJ databases">
        <title>Parvimonas micra travels from the subgingival sulcus of the human oral cavity to the colorectal adenocarcinoma.</title>
        <authorList>
            <person name="Conde-Perez K."/>
            <person name="Buetas E."/>
            <person name="Aja-Macaya P."/>
            <person name="Martin-De Arribas E."/>
            <person name="Iglesias-Corras I."/>
            <person name="Trigo-Tasende N."/>
            <person name="Nasser-Ali M."/>
            <person name="Estevez L.S."/>
            <person name="Rumbo-Feal S."/>
            <person name="Otero-Alen B."/>
            <person name="Noguera J.F."/>
            <person name="Concha A."/>
            <person name="Pardinas-Lopez S."/>
            <person name="Carda-Dieguez M."/>
            <person name="Gomez-Randulfe I."/>
            <person name="Martinez-Lago N."/>
            <person name="Ladra S."/>
            <person name="Aparicio L.A."/>
            <person name="Bou G."/>
            <person name="Mira A."/>
            <person name="Vallejo J.A."/>
            <person name="Poza M."/>
        </authorList>
    </citation>
    <scope>NUCLEOTIDE SEQUENCE</scope>
    <source>
        <strain evidence="1">PM79KC-AC-4</strain>
    </source>
</reference>
<sequence>MENFGMSVKFQYDIDDFLEKIDEFAENGNYGFSLEEMDGLMILNFEILPYLSLNFKIDEEIEMKTETCYYGVGYHILVVDFINELFSFLGCKFEIKDDTGFYKDGNFERLKEMYNLWFKNRAELILNNRDNIRIKSIFMDNQKIFPVTTEDYICTYMGVISLTEFENLYTNDIEAIKKRIFLFSEKVLDPYSDENYLLYHVWNNLKDLTLVDDFDERLSMVMFMFENLIENNVQIHLPQKYSREIYKYLGVNKFSASNFAYRKVRYEVGYHFYDKFLKDLDFSLKIPSWFEYNGKIKGYLTTDNAIFLNEYASSNGFNFDEKYLSEKSSDNFKILIFDTINKNKFFLGFENLDDEYGYVSIQEQNNMNCEETNCQIVDLKRNKMYEICVLGTESTEIIKHMIELM</sequence>
<proteinExistence type="predicted"/>
<gene>
    <name evidence="1" type="ORF">NND69_01285</name>
</gene>
<accession>A0A9X3H9X6</accession>
<dbReference type="Proteomes" id="UP001141458">
    <property type="component" value="Unassembled WGS sequence"/>
</dbReference>
<comment type="caution">
    <text evidence="1">The sequence shown here is derived from an EMBL/GenBank/DDBJ whole genome shotgun (WGS) entry which is preliminary data.</text>
</comment>
<name>A0A9X3H9X6_9FIRM</name>
<evidence type="ECO:0000313" key="1">
    <source>
        <dbReference type="EMBL" id="MCZ7407006.1"/>
    </source>
</evidence>